<keyword evidence="7 8" id="KW-0472">Membrane</keyword>
<dbReference type="Proteomes" id="UP000653343">
    <property type="component" value="Unassembled WGS sequence"/>
</dbReference>
<proteinExistence type="predicted"/>
<sequence>MILQDKPGFLPDLPQWVVWISAILIVSFQLGGYPVLNNNEGLYAEIPREMLASGHWQGWVIPHLNGLAYMEKPPLLYWLTAICLALFGESETVIRLVPAASALVCVGLLLWFGRQIHREAAAKLASLMFISGLGVMVMSRSLMFDMLLTACLLGGVMHAWLYHERHELRYACRSLIFLALAILAKGFVATILFTAIGGGYLLFKTRSLSDAFKALGMWFRWQPWLLFLIVVLPWHIAAMFAEPIFAWFYFINEHILRFMGKREPHDYYAGAWWYYLPRMALFLFPWTLMLPVLLRLKRVMPTVPALHAFLAAGWIMPLLFFSISSAKANYYLVTVMPLLALQIACWLEETGGVKRSGALILGAICAVLALLLFVGAGRQNSPGQLALGLTTANLMQFFASVFVLIAITVIWMAFRRPAWAMLPLIILPIAIAPVLVDGAKNRSAEISTRDLVEYSKKHFADRELLLYRVFEQQSSLPFYLKRPVRVVDSRSSDLYWGNKLHKNAIVIDDQKFVDVLKSQKLALIVLEEDQADFDQKSYSTQMKRIARLGKASIFSN</sequence>
<dbReference type="InterPro" id="IPR038731">
    <property type="entry name" value="RgtA/B/C-like"/>
</dbReference>
<gene>
    <name evidence="10" type="primary">arnT</name>
    <name evidence="10" type="ORF">GCM10010946_29330</name>
</gene>
<evidence type="ECO:0000256" key="7">
    <source>
        <dbReference type="ARBA" id="ARBA00023136"/>
    </source>
</evidence>
<dbReference type="Pfam" id="PF13231">
    <property type="entry name" value="PMT_2"/>
    <property type="match status" value="1"/>
</dbReference>
<evidence type="ECO:0000256" key="6">
    <source>
        <dbReference type="ARBA" id="ARBA00022989"/>
    </source>
</evidence>
<organism evidence="10 11">
    <name type="scientific">Undibacterium squillarum</name>
    <dbReference type="NCBI Taxonomy" id="1131567"/>
    <lineage>
        <taxon>Bacteria</taxon>
        <taxon>Pseudomonadati</taxon>
        <taxon>Pseudomonadota</taxon>
        <taxon>Betaproteobacteria</taxon>
        <taxon>Burkholderiales</taxon>
        <taxon>Oxalobacteraceae</taxon>
        <taxon>Undibacterium</taxon>
    </lineage>
</organism>
<feature type="transmembrane region" description="Helical" evidence="8">
    <location>
        <begin position="175"/>
        <end position="203"/>
    </location>
</feature>
<feature type="transmembrane region" description="Helical" evidence="8">
    <location>
        <begin position="16"/>
        <end position="36"/>
    </location>
</feature>
<keyword evidence="3" id="KW-0328">Glycosyltransferase</keyword>
<feature type="transmembrane region" description="Helical" evidence="8">
    <location>
        <begin position="120"/>
        <end position="139"/>
    </location>
</feature>
<evidence type="ECO:0000256" key="3">
    <source>
        <dbReference type="ARBA" id="ARBA00022676"/>
    </source>
</evidence>
<name>A0ABQ2Y159_9BURK</name>
<feature type="transmembrane region" description="Helical" evidence="8">
    <location>
        <begin position="330"/>
        <end position="347"/>
    </location>
</feature>
<feature type="transmembrane region" description="Helical" evidence="8">
    <location>
        <begin position="419"/>
        <end position="436"/>
    </location>
</feature>
<evidence type="ECO:0000256" key="4">
    <source>
        <dbReference type="ARBA" id="ARBA00022679"/>
    </source>
</evidence>
<keyword evidence="6 8" id="KW-1133">Transmembrane helix</keyword>
<evidence type="ECO:0000256" key="5">
    <source>
        <dbReference type="ARBA" id="ARBA00022692"/>
    </source>
</evidence>
<accession>A0ABQ2Y159</accession>
<feature type="transmembrane region" description="Helical" evidence="8">
    <location>
        <begin position="359"/>
        <end position="377"/>
    </location>
</feature>
<dbReference type="PANTHER" id="PTHR33908">
    <property type="entry name" value="MANNOSYLTRANSFERASE YKCB-RELATED"/>
    <property type="match status" value="1"/>
</dbReference>
<feature type="transmembrane region" description="Helical" evidence="8">
    <location>
        <begin position="96"/>
        <end position="114"/>
    </location>
</feature>
<dbReference type="GO" id="GO:0016740">
    <property type="term" value="F:transferase activity"/>
    <property type="evidence" value="ECO:0007669"/>
    <property type="project" value="UniProtKB-KW"/>
</dbReference>
<comment type="caution">
    <text evidence="10">The sequence shown here is derived from an EMBL/GenBank/DDBJ whole genome shotgun (WGS) entry which is preliminary data.</text>
</comment>
<feature type="domain" description="Glycosyltransferase RgtA/B/C/D-like" evidence="9">
    <location>
        <begin position="72"/>
        <end position="233"/>
    </location>
</feature>
<protein>
    <submittedName>
        <fullName evidence="10">Undecaprenyl phosphate-alpha-4-amino-4-deoxy-L-arabinose arabinosyl transferase</fullName>
    </submittedName>
</protein>
<feature type="transmembrane region" description="Helical" evidence="8">
    <location>
        <begin position="306"/>
        <end position="324"/>
    </location>
</feature>
<comment type="subcellular location">
    <subcellularLocation>
        <location evidence="1">Cell membrane</location>
        <topology evidence="1">Multi-pass membrane protein</topology>
    </subcellularLocation>
</comment>
<keyword evidence="11" id="KW-1185">Reference proteome</keyword>
<feature type="transmembrane region" description="Helical" evidence="8">
    <location>
        <begin position="397"/>
        <end position="414"/>
    </location>
</feature>
<reference evidence="11" key="1">
    <citation type="journal article" date="2019" name="Int. J. Syst. Evol. Microbiol.">
        <title>The Global Catalogue of Microorganisms (GCM) 10K type strain sequencing project: providing services to taxonomists for standard genome sequencing and annotation.</title>
        <authorList>
            <consortium name="The Broad Institute Genomics Platform"/>
            <consortium name="The Broad Institute Genome Sequencing Center for Infectious Disease"/>
            <person name="Wu L."/>
            <person name="Ma J."/>
        </authorList>
    </citation>
    <scope>NUCLEOTIDE SEQUENCE [LARGE SCALE GENOMIC DNA]</scope>
    <source>
        <strain evidence="11">KCTC 23917</strain>
    </source>
</reference>
<evidence type="ECO:0000313" key="10">
    <source>
        <dbReference type="EMBL" id="GGX48879.1"/>
    </source>
</evidence>
<dbReference type="PANTHER" id="PTHR33908:SF3">
    <property type="entry name" value="UNDECAPRENYL PHOSPHATE-ALPHA-4-AMINO-4-DEOXY-L-ARABINOSE ARABINOSYL TRANSFERASE"/>
    <property type="match status" value="1"/>
</dbReference>
<evidence type="ECO:0000256" key="8">
    <source>
        <dbReference type="SAM" id="Phobius"/>
    </source>
</evidence>
<evidence type="ECO:0000313" key="11">
    <source>
        <dbReference type="Proteomes" id="UP000653343"/>
    </source>
</evidence>
<keyword evidence="5 8" id="KW-0812">Transmembrane</keyword>
<feature type="transmembrane region" description="Helical" evidence="8">
    <location>
        <begin position="146"/>
        <end position="163"/>
    </location>
</feature>
<dbReference type="EMBL" id="BMYU01000008">
    <property type="protein sequence ID" value="GGX48879.1"/>
    <property type="molecule type" value="Genomic_DNA"/>
</dbReference>
<evidence type="ECO:0000256" key="1">
    <source>
        <dbReference type="ARBA" id="ARBA00004651"/>
    </source>
</evidence>
<keyword evidence="4 10" id="KW-0808">Transferase</keyword>
<evidence type="ECO:0000256" key="2">
    <source>
        <dbReference type="ARBA" id="ARBA00022475"/>
    </source>
</evidence>
<keyword evidence="2" id="KW-1003">Cell membrane</keyword>
<feature type="transmembrane region" description="Helical" evidence="8">
    <location>
        <begin position="224"/>
        <end position="251"/>
    </location>
</feature>
<dbReference type="InterPro" id="IPR050297">
    <property type="entry name" value="LipidA_mod_glycosyltrf_83"/>
</dbReference>
<feature type="transmembrane region" description="Helical" evidence="8">
    <location>
        <begin position="271"/>
        <end position="294"/>
    </location>
</feature>
<evidence type="ECO:0000259" key="9">
    <source>
        <dbReference type="Pfam" id="PF13231"/>
    </source>
</evidence>